<protein>
    <submittedName>
        <fullName evidence="1">Hypothetical_protein</fullName>
    </submittedName>
</protein>
<dbReference type="Proteomes" id="UP001642409">
    <property type="component" value="Unassembled WGS sequence"/>
</dbReference>
<keyword evidence="2" id="KW-1185">Reference proteome</keyword>
<sequence length="106" mass="12362">MQTKSKQFLKSYSNFHVTAFQNADVSENEKRAQKLYKLIQIDTEKSSKFFEHEVNRTNTPTTYHRKHKIELPQISCRSSSVNLKQIPTAPSPSYCILSKSLKELRK</sequence>
<proteinExistence type="predicted"/>
<evidence type="ECO:0000313" key="2">
    <source>
        <dbReference type="Proteomes" id="UP001642409"/>
    </source>
</evidence>
<accession>A0ABP1K3H1</accession>
<gene>
    <name evidence="1" type="ORF">HINF_LOCUS44571</name>
</gene>
<comment type="caution">
    <text evidence="1">The sequence shown here is derived from an EMBL/GenBank/DDBJ whole genome shotgun (WGS) entry which is preliminary data.</text>
</comment>
<evidence type="ECO:0000313" key="1">
    <source>
        <dbReference type="EMBL" id="CAL6051863.1"/>
    </source>
</evidence>
<dbReference type="EMBL" id="CAXDID020000190">
    <property type="protein sequence ID" value="CAL6051863.1"/>
    <property type="molecule type" value="Genomic_DNA"/>
</dbReference>
<reference evidence="1 2" key="1">
    <citation type="submission" date="2024-07" db="EMBL/GenBank/DDBJ databases">
        <authorList>
            <person name="Akdeniz Z."/>
        </authorList>
    </citation>
    <scope>NUCLEOTIDE SEQUENCE [LARGE SCALE GENOMIC DNA]</scope>
</reference>
<name>A0ABP1K3H1_9EUKA</name>
<organism evidence="1 2">
    <name type="scientific">Hexamita inflata</name>
    <dbReference type="NCBI Taxonomy" id="28002"/>
    <lineage>
        <taxon>Eukaryota</taxon>
        <taxon>Metamonada</taxon>
        <taxon>Diplomonadida</taxon>
        <taxon>Hexamitidae</taxon>
        <taxon>Hexamitinae</taxon>
        <taxon>Hexamita</taxon>
    </lineage>
</organism>